<evidence type="ECO:0000259" key="2">
    <source>
        <dbReference type="Pfam" id="PF00156"/>
    </source>
</evidence>
<accession>A0A7X1Z9C1</accession>
<comment type="caution">
    <text evidence="3">The sequence shown here is derived from an EMBL/GenBank/DDBJ whole genome shotgun (WGS) entry which is preliminary data.</text>
</comment>
<proteinExistence type="inferred from homology"/>
<dbReference type="AlphaFoldDB" id="A0A7X1Z9C1"/>
<dbReference type="OrthoDB" id="9779910at2"/>
<gene>
    <name evidence="3" type="ORF">GHI93_04330</name>
</gene>
<evidence type="ECO:0000313" key="3">
    <source>
        <dbReference type="EMBL" id="MQW39166.1"/>
    </source>
</evidence>
<dbReference type="InterPro" id="IPR000836">
    <property type="entry name" value="PRTase_dom"/>
</dbReference>
<feature type="domain" description="Phosphoribosyltransferase" evidence="2">
    <location>
        <begin position="135"/>
        <end position="214"/>
    </location>
</feature>
<reference evidence="3 4" key="1">
    <citation type="submission" date="2019-10" db="EMBL/GenBank/DDBJ databases">
        <authorList>
            <person name="Dong K."/>
        </authorList>
    </citation>
    <scope>NUCLEOTIDE SEQUENCE [LARGE SCALE GENOMIC DNA]</scope>
    <source>
        <strain evidence="3 4">DSM 28960</strain>
    </source>
</reference>
<comment type="similarity">
    <text evidence="1">Belongs to the ComF/GntX family.</text>
</comment>
<dbReference type="CDD" id="cd06223">
    <property type="entry name" value="PRTases_typeI"/>
    <property type="match status" value="1"/>
</dbReference>
<dbReference type="Proteomes" id="UP000439550">
    <property type="component" value="Unassembled WGS sequence"/>
</dbReference>
<dbReference type="SUPFAM" id="SSF53271">
    <property type="entry name" value="PRTase-like"/>
    <property type="match status" value="1"/>
</dbReference>
<dbReference type="InterPro" id="IPR051910">
    <property type="entry name" value="ComF/GntX_DNA_util-trans"/>
</dbReference>
<evidence type="ECO:0000256" key="1">
    <source>
        <dbReference type="ARBA" id="ARBA00008007"/>
    </source>
</evidence>
<dbReference type="InterPro" id="IPR029057">
    <property type="entry name" value="PRTase-like"/>
</dbReference>
<dbReference type="Pfam" id="PF00156">
    <property type="entry name" value="Pribosyltran"/>
    <property type="match status" value="1"/>
</dbReference>
<evidence type="ECO:0000313" key="4">
    <source>
        <dbReference type="Proteomes" id="UP000439550"/>
    </source>
</evidence>
<dbReference type="EMBL" id="WITJ01000005">
    <property type="protein sequence ID" value="MQW39166.1"/>
    <property type="molecule type" value="Genomic_DNA"/>
</dbReference>
<keyword evidence="4" id="KW-1185">Reference proteome</keyword>
<sequence length="215" mass="24854">MICLLCAQSIPITYKFQDLFLFQTPEIQLCSSCHAQFEHISHSHCPRCFKSGSNGICMDCQNWESKGVIVSHHAFYCYNDAMKSYFSQYKFQGDYRLRKVFRNVFKKLPKNFVYVPIPVSIERLKERGFNQVTGFLSEIAYQEVLEKEETTQQSSLSRALRLKSENPFRIKKEAHLPQKICLIDDIYTTGATLNHAVKLLKDAGVSEVRTCSLCR</sequence>
<protein>
    <submittedName>
        <fullName evidence="3">ComF family protein</fullName>
    </submittedName>
</protein>
<dbReference type="PANTHER" id="PTHR47505">
    <property type="entry name" value="DNA UTILIZATION PROTEIN YHGH"/>
    <property type="match status" value="1"/>
</dbReference>
<dbReference type="PANTHER" id="PTHR47505:SF1">
    <property type="entry name" value="DNA UTILIZATION PROTEIN YHGH"/>
    <property type="match status" value="1"/>
</dbReference>
<name>A0A7X1Z9C1_9LACT</name>
<dbReference type="Gene3D" id="3.40.50.2020">
    <property type="match status" value="1"/>
</dbReference>
<organism evidence="3 4">
    <name type="scientific">Lactococcus hircilactis</name>
    <dbReference type="NCBI Taxonomy" id="1494462"/>
    <lineage>
        <taxon>Bacteria</taxon>
        <taxon>Bacillati</taxon>
        <taxon>Bacillota</taxon>
        <taxon>Bacilli</taxon>
        <taxon>Lactobacillales</taxon>
        <taxon>Streptococcaceae</taxon>
        <taxon>Lactococcus</taxon>
    </lineage>
</organism>